<dbReference type="SUPFAM" id="SSF55729">
    <property type="entry name" value="Acyl-CoA N-acyltransferases (Nat)"/>
    <property type="match status" value="1"/>
</dbReference>
<accession>A0ABT9UX61</accession>
<dbReference type="Pfam" id="PF00583">
    <property type="entry name" value="Acetyltransf_1"/>
    <property type="match status" value="1"/>
</dbReference>
<name>A0ABT9UX61_9FIRM</name>
<dbReference type="Proteomes" id="UP001228504">
    <property type="component" value="Unassembled WGS sequence"/>
</dbReference>
<reference evidence="2 3" key="1">
    <citation type="submission" date="2023-07" db="EMBL/GenBank/DDBJ databases">
        <title>Genomic Encyclopedia of Type Strains, Phase IV (KMG-IV): sequencing the most valuable type-strain genomes for metagenomic binning, comparative biology and taxonomic classification.</title>
        <authorList>
            <person name="Goeker M."/>
        </authorList>
    </citation>
    <scope>NUCLEOTIDE SEQUENCE [LARGE SCALE GENOMIC DNA]</scope>
    <source>
        <strain evidence="2 3">DSM 20694</strain>
    </source>
</reference>
<feature type="domain" description="N-acetyltransferase" evidence="1">
    <location>
        <begin position="1"/>
        <end position="167"/>
    </location>
</feature>
<dbReference type="RefSeq" id="WP_307487749.1">
    <property type="nucleotide sequence ID" value="NZ_JAUSUF010000014.1"/>
</dbReference>
<dbReference type="Gene3D" id="3.40.630.30">
    <property type="match status" value="1"/>
</dbReference>
<evidence type="ECO:0000313" key="3">
    <source>
        <dbReference type="Proteomes" id="UP001228504"/>
    </source>
</evidence>
<dbReference type="EMBL" id="JAUSUF010000014">
    <property type="protein sequence ID" value="MDQ0150899.1"/>
    <property type="molecule type" value="Genomic_DNA"/>
</dbReference>
<comment type="caution">
    <text evidence="2">The sequence shown here is derived from an EMBL/GenBank/DDBJ whole genome shotgun (WGS) entry which is preliminary data.</text>
</comment>
<keyword evidence="3" id="KW-1185">Reference proteome</keyword>
<protein>
    <submittedName>
        <fullName evidence="2">RimJ/RimL family protein N-acetyltransferase</fullName>
    </submittedName>
</protein>
<dbReference type="InterPro" id="IPR000182">
    <property type="entry name" value="GNAT_dom"/>
</dbReference>
<proteinExistence type="predicted"/>
<gene>
    <name evidence="2" type="ORF">J2S18_002873</name>
</gene>
<dbReference type="InterPro" id="IPR016181">
    <property type="entry name" value="Acyl_CoA_acyltransferase"/>
</dbReference>
<organism evidence="2 3">
    <name type="scientific">Eubacterium multiforme</name>
    <dbReference type="NCBI Taxonomy" id="83339"/>
    <lineage>
        <taxon>Bacteria</taxon>
        <taxon>Bacillati</taxon>
        <taxon>Bacillota</taxon>
        <taxon>Clostridia</taxon>
        <taxon>Eubacteriales</taxon>
        <taxon>Eubacteriaceae</taxon>
        <taxon>Eubacterium</taxon>
    </lineage>
</organism>
<evidence type="ECO:0000313" key="2">
    <source>
        <dbReference type="EMBL" id="MDQ0150899.1"/>
    </source>
</evidence>
<sequence length="167" mass="19374">MIIRKSSKEDIKDIMKIINKAKEFLKENGVDQWQDGYPNNETIENDILNNNSYVVLKDNNIVATLAISFDGEKTYDVIYDGNWLSHGKYAVIHRIAIDNEYKGTGIASYILQKVYDICLDNNIHSIKIDTHEENIPMQKLLNKNDFKYCGVIYLEDNSKRIAFEKTF</sequence>
<evidence type="ECO:0000259" key="1">
    <source>
        <dbReference type="PROSITE" id="PS51186"/>
    </source>
</evidence>
<dbReference type="PROSITE" id="PS51186">
    <property type="entry name" value="GNAT"/>
    <property type="match status" value="1"/>
</dbReference>